<dbReference type="Pfam" id="PF24798">
    <property type="entry name" value="Ig-CFAP74_4th"/>
    <property type="match status" value="1"/>
</dbReference>
<reference evidence="4" key="1">
    <citation type="submission" date="2025-08" db="UniProtKB">
        <authorList>
            <consortium name="RefSeq"/>
        </authorList>
    </citation>
    <scope>IDENTIFICATION</scope>
    <source>
        <tissue evidence="4">Whole organism</tissue>
    </source>
</reference>
<keyword evidence="3" id="KW-1185">Reference proteome</keyword>
<accession>A0A9C6WY78</accession>
<gene>
    <name evidence="4" type="primary">LOC113217692</name>
</gene>
<dbReference type="GeneID" id="113217692"/>
<evidence type="ECO:0000259" key="1">
    <source>
        <dbReference type="Pfam" id="PF24778"/>
    </source>
</evidence>
<dbReference type="PANTHER" id="PTHR22538:SF0">
    <property type="entry name" value="CILIA- AND FLAGELLA-ASSOCIATED PROTEIN 74"/>
    <property type="match status" value="1"/>
</dbReference>
<feature type="domain" description="CFAP74 third Ig-like" evidence="1">
    <location>
        <begin position="36"/>
        <end position="123"/>
    </location>
</feature>
<dbReference type="AlphaFoldDB" id="A0A9C6WY78"/>
<dbReference type="OrthoDB" id="6612278at2759"/>
<proteinExistence type="predicted"/>
<protein>
    <submittedName>
        <fullName evidence="4">Cilia- and flagella-associated protein 74-like</fullName>
    </submittedName>
</protein>
<evidence type="ECO:0000313" key="4">
    <source>
        <dbReference type="RefSeq" id="XP_052123035.1"/>
    </source>
</evidence>
<organism evidence="3 4">
    <name type="scientific">Frankliniella occidentalis</name>
    <name type="common">Western flower thrips</name>
    <name type="synonym">Euthrips occidentalis</name>
    <dbReference type="NCBI Taxonomy" id="133901"/>
    <lineage>
        <taxon>Eukaryota</taxon>
        <taxon>Metazoa</taxon>
        <taxon>Ecdysozoa</taxon>
        <taxon>Arthropoda</taxon>
        <taxon>Hexapoda</taxon>
        <taxon>Insecta</taxon>
        <taxon>Pterygota</taxon>
        <taxon>Neoptera</taxon>
        <taxon>Paraneoptera</taxon>
        <taxon>Thysanoptera</taxon>
        <taxon>Terebrantia</taxon>
        <taxon>Thripoidea</taxon>
        <taxon>Thripidae</taxon>
        <taxon>Frankliniella</taxon>
    </lineage>
</organism>
<feature type="domain" description="CFAP74 fourth Ig-like" evidence="2">
    <location>
        <begin position="152"/>
        <end position="219"/>
    </location>
</feature>
<dbReference type="KEGG" id="foc:113217692"/>
<dbReference type="Proteomes" id="UP000504606">
    <property type="component" value="Unplaced"/>
</dbReference>
<dbReference type="PANTHER" id="PTHR22538">
    <property type="entry name" value="CILIA- AND FLAGELLA-ASSOCIATED PROTEIN 74"/>
    <property type="match status" value="1"/>
</dbReference>
<sequence length="494" mass="52316">MCNDRDSLDTYGDCDSLETVRGEVAVRLAVEPAAAMLGVCCPGLLYSCALAVTNKGRVAVALAAEPPADLRKHVRVKPAALRLRAGERRRLQLQLCARRSFSRDAQKYTCQLSGVTQFPVEIVPISNSASAHPKLTVQVLVAVSPPQLEVTPALVDLGSVVTCEEAVTAHIQLSNRSLMKQTYGFLGVSEELSVEPGGGFGDLQPGEVADLMLVFSPLGGEGPRRVELRVDTTLGAAASRFGSRPLSKRRLRGGGKVAAASTYACSVRITADVISPRLQISAHRVSFPLTPVGSHSTTEFTMTCLASEARFSFKTPDDQLQVIPPAGSLLLGHRLRVVLLYLPRASALASGGTDADPDAKTEAQMRVICEAETTVDEGAEWRRESLPVLALCRAAPASLTPVSQAVGFGAVAAGCTACRVVCWLNASASWLRVRPALSAQAHSGDGGGDGQQEAFRWPTLPVLLPPGHELHLPVTFTPLSAPGAALEVRRCPQL</sequence>
<name>A0A9C6WY78_FRAOC</name>
<dbReference type="InterPro" id="IPR056310">
    <property type="entry name" value="Ig-CFAP74_4th"/>
</dbReference>
<evidence type="ECO:0000259" key="2">
    <source>
        <dbReference type="Pfam" id="PF24798"/>
    </source>
</evidence>
<dbReference type="InterPro" id="IPR056307">
    <property type="entry name" value="Ig-CFAP74_3rd"/>
</dbReference>
<evidence type="ECO:0000313" key="3">
    <source>
        <dbReference type="Proteomes" id="UP000504606"/>
    </source>
</evidence>
<dbReference type="RefSeq" id="XP_052123035.1">
    <property type="nucleotide sequence ID" value="XM_052267075.1"/>
</dbReference>
<dbReference type="Pfam" id="PF24778">
    <property type="entry name" value="Ig-CFAP74_3rd"/>
    <property type="match status" value="1"/>
</dbReference>